<keyword evidence="1" id="KW-1133">Transmembrane helix</keyword>
<feature type="transmembrane region" description="Helical" evidence="1">
    <location>
        <begin position="12"/>
        <end position="30"/>
    </location>
</feature>
<proteinExistence type="predicted"/>
<keyword evidence="3" id="KW-1185">Reference proteome</keyword>
<evidence type="ECO:0000256" key="1">
    <source>
        <dbReference type="SAM" id="Phobius"/>
    </source>
</evidence>
<gene>
    <name evidence="2" type="ORF">O0931_09330</name>
</gene>
<sequence length="105" mass="11847">MGDLLKQINLDKWYGVTLYLGMLCCAAPFFKTIDFLNSKHLFGLGIGLVVISVANFKALCYVQEFIPGGFMQWQEIIHTPFTKILLFIGSLLTLLFLFLLVKGLI</sequence>
<accession>A0ABT4L078</accession>
<keyword evidence="1" id="KW-0812">Transmembrane</keyword>
<evidence type="ECO:0000313" key="2">
    <source>
        <dbReference type="EMBL" id="MCZ4223498.1"/>
    </source>
</evidence>
<dbReference type="Proteomes" id="UP001144341">
    <property type="component" value="Unassembled WGS sequence"/>
</dbReference>
<evidence type="ECO:0000313" key="3">
    <source>
        <dbReference type="Proteomes" id="UP001144341"/>
    </source>
</evidence>
<keyword evidence="1" id="KW-0472">Membrane</keyword>
<dbReference type="EMBL" id="JAPWGL010000002">
    <property type="protein sequence ID" value="MCZ4223498.1"/>
    <property type="molecule type" value="Genomic_DNA"/>
</dbReference>
<comment type="caution">
    <text evidence="2">The sequence shown here is derived from an EMBL/GenBank/DDBJ whole genome shotgun (WGS) entry which is preliminary data.</text>
</comment>
<feature type="transmembrane region" description="Helical" evidence="1">
    <location>
        <begin position="42"/>
        <end position="64"/>
    </location>
</feature>
<dbReference type="RefSeq" id="WP_269415289.1">
    <property type="nucleotide sequence ID" value="NZ_JAPWGL010000002.1"/>
</dbReference>
<feature type="transmembrane region" description="Helical" evidence="1">
    <location>
        <begin position="84"/>
        <end position="101"/>
    </location>
</feature>
<organism evidence="2 3">
    <name type="scientific">Pedobacter rhodius</name>
    <dbReference type="NCBI Taxonomy" id="3004098"/>
    <lineage>
        <taxon>Bacteria</taxon>
        <taxon>Pseudomonadati</taxon>
        <taxon>Bacteroidota</taxon>
        <taxon>Sphingobacteriia</taxon>
        <taxon>Sphingobacteriales</taxon>
        <taxon>Sphingobacteriaceae</taxon>
        <taxon>Pedobacter</taxon>
    </lineage>
</organism>
<protein>
    <submittedName>
        <fullName evidence="2">Uncharacterized protein</fullName>
    </submittedName>
</protein>
<name>A0ABT4L078_9SPHI</name>
<reference evidence="2" key="1">
    <citation type="submission" date="2022-12" db="EMBL/GenBank/DDBJ databases">
        <title>Genome sequence of SJ11.</title>
        <authorList>
            <person name="Woo H."/>
        </authorList>
    </citation>
    <scope>NUCLEOTIDE SEQUENCE</scope>
    <source>
        <strain evidence="2">SJ11</strain>
    </source>
</reference>